<dbReference type="InterPro" id="IPR013087">
    <property type="entry name" value="Znf_C2H2_type"/>
</dbReference>
<accession>A0A8C4W1R6</accession>
<reference evidence="4" key="1">
    <citation type="submission" date="2025-08" db="UniProtKB">
        <authorList>
            <consortium name="Ensembl"/>
        </authorList>
    </citation>
    <scope>IDENTIFICATION</scope>
</reference>
<dbReference type="GO" id="GO:0008270">
    <property type="term" value="F:zinc ion binding"/>
    <property type="evidence" value="ECO:0007669"/>
    <property type="project" value="UniProtKB-KW"/>
</dbReference>
<dbReference type="AlphaFoldDB" id="A0A8C4W1R6"/>
<evidence type="ECO:0000259" key="3">
    <source>
        <dbReference type="PROSITE" id="PS50878"/>
    </source>
</evidence>
<keyword evidence="5" id="KW-1185">Reference proteome</keyword>
<dbReference type="Ensembl" id="ENSGEVT00005009883.1">
    <property type="protein sequence ID" value="ENSGEVP00005009428.1"/>
    <property type="gene ID" value="ENSGEVG00005006704.1"/>
</dbReference>
<proteinExistence type="predicted"/>
<sequence length="386" mass="44154">MRCAPREVDTPLKGHACSVCGLAFHTQSGLSQHCRHRHPIVRNEQRKEAMVAKRKVKEGASRVRIWTNEEMDEVRNVLRENKKDSAPGPDKIKVGDLWDIFHLNSLILTKNFNMWFLEGQIPNDFKENRTILISKTQDEEDLKKLMIGSIWIRIYTKILAKRLSEAVKICNRQKGFIAASGCEENISVLDNLMKGAKRNGDEIAIVFVDLAKVFDSVEHGHIIAGLKRFGVDQHFIGIIRDLYENCTTRVWVWEFYSESILIKKGVKQGDPLSPILFNIAMDPLLTTLESEGNGFYVQGSKVTSLAFADNVAILSNSYVGMERNLGILERFCNSTNLQVNVKKTKGFHTFTKYKTYIVNPKEKWKIGKEEIEYVQTGEFEKYLAHQ</sequence>
<dbReference type="InterPro" id="IPR043502">
    <property type="entry name" value="DNA/RNA_pol_sf"/>
</dbReference>
<evidence type="ECO:0000313" key="4">
    <source>
        <dbReference type="Ensembl" id="ENSGEVP00005009428.1"/>
    </source>
</evidence>
<keyword evidence="1" id="KW-0862">Zinc</keyword>
<name>A0A8C4W1R6_9SAUR</name>
<evidence type="ECO:0000313" key="5">
    <source>
        <dbReference type="Proteomes" id="UP000694390"/>
    </source>
</evidence>
<dbReference type="InterPro" id="IPR000477">
    <property type="entry name" value="RT_dom"/>
</dbReference>
<keyword evidence="1" id="KW-0863">Zinc-finger</keyword>
<protein>
    <recommendedName>
        <fullName evidence="6">Reverse transcriptase</fullName>
    </recommendedName>
</protein>
<feature type="domain" description="C2H2-type" evidence="2">
    <location>
        <begin position="15"/>
        <end position="38"/>
    </location>
</feature>
<dbReference type="GeneTree" id="ENSGT00940000164961"/>
<dbReference type="PROSITE" id="PS50157">
    <property type="entry name" value="ZINC_FINGER_C2H2_2"/>
    <property type="match status" value="1"/>
</dbReference>
<dbReference type="OrthoDB" id="9902985at2759"/>
<dbReference type="Pfam" id="PF00078">
    <property type="entry name" value="RVT_1"/>
    <property type="match status" value="1"/>
</dbReference>
<dbReference type="Proteomes" id="UP000694390">
    <property type="component" value="Unassembled WGS sequence"/>
</dbReference>
<organism evidence="4 5">
    <name type="scientific">Gopherus evgoodei</name>
    <name type="common">Goodes thornscrub tortoise</name>
    <dbReference type="NCBI Taxonomy" id="1825980"/>
    <lineage>
        <taxon>Eukaryota</taxon>
        <taxon>Metazoa</taxon>
        <taxon>Chordata</taxon>
        <taxon>Craniata</taxon>
        <taxon>Vertebrata</taxon>
        <taxon>Euteleostomi</taxon>
        <taxon>Archelosauria</taxon>
        <taxon>Testudinata</taxon>
        <taxon>Testudines</taxon>
        <taxon>Cryptodira</taxon>
        <taxon>Durocryptodira</taxon>
        <taxon>Testudinoidea</taxon>
        <taxon>Testudinidae</taxon>
        <taxon>Gopherus</taxon>
    </lineage>
</organism>
<dbReference type="SUPFAM" id="SSF56672">
    <property type="entry name" value="DNA/RNA polymerases"/>
    <property type="match status" value="1"/>
</dbReference>
<reference evidence="4" key="2">
    <citation type="submission" date="2025-09" db="UniProtKB">
        <authorList>
            <consortium name="Ensembl"/>
        </authorList>
    </citation>
    <scope>IDENTIFICATION</scope>
</reference>
<dbReference type="PANTHER" id="PTHR19446">
    <property type="entry name" value="REVERSE TRANSCRIPTASES"/>
    <property type="match status" value="1"/>
</dbReference>
<evidence type="ECO:0000256" key="1">
    <source>
        <dbReference type="PROSITE-ProRule" id="PRU00042"/>
    </source>
</evidence>
<dbReference type="PROSITE" id="PS00028">
    <property type="entry name" value="ZINC_FINGER_C2H2_1"/>
    <property type="match status" value="1"/>
</dbReference>
<feature type="domain" description="Reverse transcriptase" evidence="3">
    <location>
        <begin position="114"/>
        <end position="358"/>
    </location>
</feature>
<dbReference type="PROSITE" id="PS50878">
    <property type="entry name" value="RT_POL"/>
    <property type="match status" value="1"/>
</dbReference>
<dbReference type="CDD" id="cd01650">
    <property type="entry name" value="RT_nLTR_like"/>
    <property type="match status" value="1"/>
</dbReference>
<evidence type="ECO:0008006" key="6">
    <source>
        <dbReference type="Google" id="ProtNLM"/>
    </source>
</evidence>
<evidence type="ECO:0000259" key="2">
    <source>
        <dbReference type="PROSITE" id="PS50157"/>
    </source>
</evidence>
<keyword evidence="1" id="KW-0479">Metal-binding</keyword>